<evidence type="ECO:0000313" key="3">
    <source>
        <dbReference type="Proteomes" id="UP000053097"/>
    </source>
</evidence>
<feature type="region of interest" description="Disordered" evidence="1">
    <location>
        <begin position="1"/>
        <end position="28"/>
    </location>
</feature>
<protein>
    <submittedName>
        <fullName evidence="2">Uncharacterized protein</fullName>
    </submittedName>
</protein>
<keyword evidence="3" id="KW-1185">Reference proteome</keyword>
<reference evidence="2 3" key="1">
    <citation type="journal article" date="2014" name="Curr. Biol.">
        <title>The genome of the clonal raider ant Cerapachys biroi.</title>
        <authorList>
            <person name="Oxley P.R."/>
            <person name="Ji L."/>
            <person name="Fetter-Pruneda I."/>
            <person name="McKenzie S.K."/>
            <person name="Li C."/>
            <person name="Hu H."/>
            <person name="Zhang G."/>
            <person name="Kronauer D.J."/>
        </authorList>
    </citation>
    <scope>NUCLEOTIDE SEQUENCE [LARGE SCALE GENOMIC DNA]</scope>
</reference>
<accession>A0A026W2M0</accession>
<proteinExistence type="predicted"/>
<evidence type="ECO:0000313" key="2">
    <source>
        <dbReference type="EMBL" id="EZA50253.1"/>
    </source>
</evidence>
<evidence type="ECO:0000256" key="1">
    <source>
        <dbReference type="SAM" id="MobiDB-lite"/>
    </source>
</evidence>
<sequence length="97" mass="10506">MRPLTAVDIDTEPARSNEDVSLDSDVGSRGFEKCGGSGCSSSGSNGIRDIISNTCGHHCDHHHGDEGNDSDANFWACTSSIRRTNFCVSMRTRFESH</sequence>
<name>A0A026W2M0_OOCBI</name>
<gene>
    <name evidence="2" type="ORF">X777_11091</name>
</gene>
<dbReference type="EMBL" id="KK107467">
    <property type="protein sequence ID" value="EZA50253.1"/>
    <property type="molecule type" value="Genomic_DNA"/>
</dbReference>
<organism evidence="2 3">
    <name type="scientific">Ooceraea biroi</name>
    <name type="common">Clonal raider ant</name>
    <name type="synonym">Cerapachys biroi</name>
    <dbReference type="NCBI Taxonomy" id="2015173"/>
    <lineage>
        <taxon>Eukaryota</taxon>
        <taxon>Metazoa</taxon>
        <taxon>Ecdysozoa</taxon>
        <taxon>Arthropoda</taxon>
        <taxon>Hexapoda</taxon>
        <taxon>Insecta</taxon>
        <taxon>Pterygota</taxon>
        <taxon>Neoptera</taxon>
        <taxon>Endopterygota</taxon>
        <taxon>Hymenoptera</taxon>
        <taxon>Apocrita</taxon>
        <taxon>Aculeata</taxon>
        <taxon>Formicoidea</taxon>
        <taxon>Formicidae</taxon>
        <taxon>Dorylinae</taxon>
        <taxon>Ooceraea</taxon>
    </lineage>
</organism>
<dbReference type="Proteomes" id="UP000053097">
    <property type="component" value="Unassembled WGS sequence"/>
</dbReference>
<dbReference type="AlphaFoldDB" id="A0A026W2M0"/>